<dbReference type="RefSeq" id="WP_161125034.1">
    <property type="nucleotide sequence ID" value="NZ_VYSB01000007.1"/>
</dbReference>
<dbReference type="EMBL" id="VYSB01000007">
    <property type="protein sequence ID" value="MYZ52121.1"/>
    <property type="molecule type" value="Genomic_DNA"/>
</dbReference>
<gene>
    <name evidence="1" type="ORF">F5985_08215</name>
</gene>
<evidence type="ECO:0000313" key="2">
    <source>
        <dbReference type="Proteomes" id="UP000481947"/>
    </source>
</evidence>
<organism evidence="1 2">
    <name type="scientific">Malikia spinosa</name>
    <dbReference type="NCBI Taxonomy" id="86180"/>
    <lineage>
        <taxon>Bacteria</taxon>
        <taxon>Pseudomonadati</taxon>
        <taxon>Pseudomonadota</taxon>
        <taxon>Betaproteobacteria</taxon>
        <taxon>Burkholderiales</taxon>
        <taxon>Comamonadaceae</taxon>
        <taxon>Malikia</taxon>
    </lineage>
</organism>
<dbReference type="AlphaFoldDB" id="A0A7C9MX84"/>
<reference evidence="1 2" key="1">
    <citation type="submission" date="2019-09" db="EMBL/GenBank/DDBJ databases">
        <title>Identification of Malikia spinosa a prominent benzene-, toluene-, and ethylbenzene-degrading bacterium: enrichment, isolation and whole genome sequencing.</title>
        <authorList>
            <person name="Tancsics A."/>
            <person name="Revesz F."/>
            <person name="Kriszt B."/>
        </authorList>
    </citation>
    <scope>NUCLEOTIDE SEQUENCE [LARGE SCALE GENOMIC DNA]</scope>
    <source>
        <strain evidence="1 2">AB6</strain>
    </source>
</reference>
<name>A0A7C9MX84_9BURK</name>
<protein>
    <submittedName>
        <fullName evidence="1">Uncharacterized protein</fullName>
    </submittedName>
</protein>
<evidence type="ECO:0000313" key="1">
    <source>
        <dbReference type="EMBL" id="MYZ52121.1"/>
    </source>
</evidence>
<sequence length="102" mass="11287">MYIVTVGNTYFLPFSRTKRELSLHARKRSRQRGLSPGSAALVVAFGEPEYDHQGGIRYLMTAKSLEKLRRTVGSTQQVDALAGVYAVVSANDPTVITLAHRH</sequence>
<accession>A0A7C9MX84</accession>
<comment type="caution">
    <text evidence="1">The sequence shown here is derived from an EMBL/GenBank/DDBJ whole genome shotgun (WGS) entry which is preliminary data.</text>
</comment>
<proteinExistence type="predicted"/>
<dbReference type="Proteomes" id="UP000481947">
    <property type="component" value="Unassembled WGS sequence"/>
</dbReference>